<evidence type="ECO:0000313" key="9">
    <source>
        <dbReference type="EMBL" id="KAK9801883.1"/>
    </source>
</evidence>
<feature type="region of interest" description="Disordered" evidence="7">
    <location>
        <begin position="1"/>
        <end position="20"/>
    </location>
</feature>
<dbReference type="GO" id="GO:0120009">
    <property type="term" value="P:intermembrane lipid transfer"/>
    <property type="evidence" value="ECO:0007669"/>
    <property type="project" value="UniProtKB-ARBA"/>
</dbReference>
<dbReference type="SUPFAM" id="SSF144000">
    <property type="entry name" value="Oxysterol-binding protein-like"/>
    <property type="match status" value="1"/>
</dbReference>
<feature type="compositionally biased region" description="Basic and acidic residues" evidence="7">
    <location>
        <begin position="321"/>
        <end position="334"/>
    </location>
</feature>
<dbReference type="InterPro" id="IPR000648">
    <property type="entry name" value="Oxysterol-bd"/>
</dbReference>
<keyword evidence="3" id="KW-0813">Transport</keyword>
<dbReference type="Gene3D" id="3.30.70.3490">
    <property type="match status" value="1"/>
</dbReference>
<dbReference type="PROSITE" id="PS50003">
    <property type="entry name" value="PH_DOMAIN"/>
    <property type="match status" value="1"/>
</dbReference>
<evidence type="ECO:0000313" key="10">
    <source>
        <dbReference type="Proteomes" id="UP001465755"/>
    </source>
</evidence>
<gene>
    <name evidence="9" type="ORF">WJX73_007191</name>
</gene>
<dbReference type="InterPro" id="IPR011993">
    <property type="entry name" value="PH-like_dom_sf"/>
</dbReference>
<dbReference type="Pfam" id="PF00169">
    <property type="entry name" value="PH"/>
    <property type="match status" value="1"/>
</dbReference>
<dbReference type="Gene3D" id="2.40.160.120">
    <property type="match status" value="1"/>
</dbReference>
<name>A0AAW1P252_9CHLO</name>
<evidence type="ECO:0000256" key="6">
    <source>
        <dbReference type="SAM" id="Coils"/>
    </source>
</evidence>
<dbReference type="InterPro" id="IPR037239">
    <property type="entry name" value="OSBP_sf"/>
</dbReference>
<sequence>MTRTSLDDAQDTPLPSWRSRQGGQSQIIVGVLNKWVNITKGWKDRLVVLQGTTLRYYKVGMSSRVNVHTILETLRRQGSVITVGKEVAVLESKHKSSSGIWRNTDAQVAQAEVILQQDATLQASESDNKKFYLSWPDSVFRFAAETRDDRNSWIDALQKAMGTSNQPATVQQENIDTGLNQLLATTQQGLEKRGANADTLAYVQQVLCSQHQEYSTVLAAEANRRQKLLGHIRSLENEKRQLETSMVAEQELRNTAHRGPAGDDAARSELGSEAPSDADGDADSNNALDSPLADSSDEDIWHECSHTLPRSSMSGGGGGHELSHSDSDRGEKPEALTASTSGREDEDWLQLEGPAPKRRTVMPKPQQQEKSVSLWSIIKECVGKDLSKVCLPVYFNEPLSMLQRIAEELEYSQLLDQAAKEPKGSHERMMLIAAFAVSGYSGSGKRTIKPFNPLLGETFEFLCQEQGMRLLIEKVVHHPTVIAAHAWGQGWEFAGDVDLKNKFWGRSIELQPVGVLILTFADGEQFVWRKVNSSINNLIIGKIYIDHGGIMRIKNNSGLVCKLKFHETGMLTREAHLVKGHLEQDGDKLELPRVHGKWDDAMYAEMPDGSQKQLWKVNPLPEHPTRYNLTSFAMKLNELTPGLGDHIAPTDCRLRPDQRATEQGLYDQANSEKLRLEKKQRAARAAADRGDPIRPRWFEQVPDSERGEDSLAFRYSGGYWESRRKGHFEGCRDIFGQDVPAVPEASKPSQKDLADGRKT</sequence>
<evidence type="ECO:0000256" key="5">
    <source>
        <dbReference type="ARBA" id="ARBA00023121"/>
    </source>
</evidence>
<dbReference type="Proteomes" id="UP001465755">
    <property type="component" value="Unassembled WGS sequence"/>
</dbReference>
<feature type="domain" description="PH" evidence="8">
    <location>
        <begin position="25"/>
        <end position="162"/>
    </location>
</feature>
<keyword evidence="5" id="KW-0446">Lipid-binding</keyword>
<feature type="coiled-coil region" evidence="6">
    <location>
        <begin position="218"/>
        <end position="252"/>
    </location>
</feature>
<protein>
    <recommendedName>
        <fullName evidence="8">PH domain-containing protein</fullName>
    </recommendedName>
</protein>
<reference evidence="9 10" key="1">
    <citation type="journal article" date="2024" name="Nat. Commun.">
        <title>Phylogenomics reveals the evolutionary origins of lichenization in chlorophyte algae.</title>
        <authorList>
            <person name="Puginier C."/>
            <person name="Libourel C."/>
            <person name="Otte J."/>
            <person name="Skaloud P."/>
            <person name="Haon M."/>
            <person name="Grisel S."/>
            <person name="Petersen M."/>
            <person name="Berrin J.G."/>
            <person name="Delaux P.M."/>
            <person name="Dal Grande F."/>
            <person name="Keller J."/>
        </authorList>
    </citation>
    <scope>NUCLEOTIDE SEQUENCE [LARGE SCALE GENOMIC DNA]</scope>
    <source>
        <strain evidence="9 10">SAG 2036</strain>
    </source>
</reference>
<dbReference type="PANTHER" id="PTHR10972">
    <property type="entry name" value="OXYSTEROL-BINDING PROTEIN-RELATED"/>
    <property type="match status" value="1"/>
</dbReference>
<keyword evidence="4" id="KW-0445">Lipid transport</keyword>
<dbReference type="Pfam" id="PF01237">
    <property type="entry name" value="Oxysterol_BP"/>
    <property type="match status" value="1"/>
</dbReference>
<feature type="compositionally biased region" description="Basic and acidic residues" evidence="7">
    <location>
        <begin position="749"/>
        <end position="759"/>
    </location>
</feature>
<dbReference type="SUPFAM" id="SSF50729">
    <property type="entry name" value="PH domain-like"/>
    <property type="match status" value="1"/>
</dbReference>
<comment type="caution">
    <text evidence="9">The sequence shown here is derived from an EMBL/GenBank/DDBJ whole genome shotgun (WGS) entry which is preliminary data.</text>
</comment>
<comment type="function">
    <text evidence="1">May be involved in the transport of sterols.</text>
</comment>
<dbReference type="AlphaFoldDB" id="A0AAW1P252"/>
<keyword evidence="10" id="KW-1185">Reference proteome</keyword>
<feature type="region of interest" description="Disordered" evidence="7">
    <location>
        <begin position="737"/>
        <end position="759"/>
    </location>
</feature>
<evidence type="ECO:0000256" key="3">
    <source>
        <dbReference type="ARBA" id="ARBA00022448"/>
    </source>
</evidence>
<accession>A0AAW1P252</accession>
<feature type="compositionally biased region" description="Basic and acidic residues" evidence="7">
    <location>
        <begin position="252"/>
        <end position="267"/>
    </location>
</feature>
<dbReference type="GO" id="GO:0032934">
    <property type="term" value="F:sterol binding"/>
    <property type="evidence" value="ECO:0007669"/>
    <property type="project" value="TreeGrafter"/>
</dbReference>
<organism evidence="9 10">
    <name type="scientific">Symbiochloris irregularis</name>
    <dbReference type="NCBI Taxonomy" id="706552"/>
    <lineage>
        <taxon>Eukaryota</taxon>
        <taxon>Viridiplantae</taxon>
        <taxon>Chlorophyta</taxon>
        <taxon>core chlorophytes</taxon>
        <taxon>Trebouxiophyceae</taxon>
        <taxon>Trebouxiales</taxon>
        <taxon>Trebouxiaceae</taxon>
        <taxon>Symbiochloris</taxon>
    </lineage>
</organism>
<evidence type="ECO:0000259" key="8">
    <source>
        <dbReference type="PROSITE" id="PS50003"/>
    </source>
</evidence>
<dbReference type="GO" id="GO:0016020">
    <property type="term" value="C:membrane"/>
    <property type="evidence" value="ECO:0007669"/>
    <property type="project" value="TreeGrafter"/>
</dbReference>
<evidence type="ECO:0000256" key="7">
    <source>
        <dbReference type="SAM" id="MobiDB-lite"/>
    </source>
</evidence>
<dbReference type="SMART" id="SM00233">
    <property type="entry name" value="PH"/>
    <property type="match status" value="1"/>
</dbReference>
<dbReference type="FunFam" id="2.40.160.120:FF:000001">
    <property type="entry name" value="Oxysterol-binding protein"/>
    <property type="match status" value="1"/>
</dbReference>
<dbReference type="PANTHER" id="PTHR10972:SF96">
    <property type="entry name" value="OXYSTEROL-BINDING PROTEIN-RELATED PROTEIN 1A-RELATED"/>
    <property type="match status" value="1"/>
</dbReference>
<keyword evidence="6" id="KW-0175">Coiled coil</keyword>
<comment type="similarity">
    <text evidence="2">Belongs to the OSBP family.</text>
</comment>
<proteinExistence type="inferred from homology"/>
<evidence type="ECO:0000256" key="1">
    <source>
        <dbReference type="ARBA" id="ARBA00003361"/>
    </source>
</evidence>
<evidence type="ECO:0000256" key="2">
    <source>
        <dbReference type="ARBA" id="ARBA00008842"/>
    </source>
</evidence>
<feature type="region of interest" description="Disordered" evidence="7">
    <location>
        <begin position="252"/>
        <end position="366"/>
    </location>
</feature>
<dbReference type="InterPro" id="IPR001849">
    <property type="entry name" value="PH_domain"/>
</dbReference>
<dbReference type="EMBL" id="JALJOQ010000075">
    <property type="protein sequence ID" value="KAK9801883.1"/>
    <property type="molecule type" value="Genomic_DNA"/>
</dbReference>
<evidence type="ECO:0000256" key="4">
    <source>
        <dbReference type="ARBA" id="ARBA00023055"/>
    </source>
</evidence>
<dbReference type="Gene3D" id="2.30.29.30">
    <property type="entry name" value="Pleckstrin-homology domain (PH domain)/Phosphotyrosine-binding domain (PTB)"/>
    <property type="match status" value="1"/>
</dbReference>
<dbReference type="GO" id="GO:0005829">
    <property type="term" value="C:cytosol"/>
    <property type="evidence" value="ECO:0007669"/>
    <property type="project" value="TreeGrafter"/>
</dbReference>